<evidence type="ECO:0000259" key="18">
    <source>
        <dbReference type="PROSITE" id="PS51192"/>
    </source>
</evidence>
<keyword evidence="12" id="KW-0233">DNA recombination</keyword>
<dbReference type="InterPro" id="IPR001650">
    <property type="entry name" value="Helicase_C-like"/>
</dbReference>
<dbReference type="InterPro" id="IPR027417">
    <property type="entry name" value="P-loop_NTPase"/>
</dbReference>
<evidence type="ECO:0000256" key="4">
    <source>
        <dbReference type="ARBA" id="ARBA00022723"/>
    </source>
</evidence>
<dbReference type="EC" id="5.6.2.4" evidence="16"/>
<dbReference type="InterPro" id="IPR018982">
    <property type="entry name" value="RQC_domain"/>
</dbReference>
<dbReference type="Gene3D" id="3.40.50.300">
    <property type="entry name" value="P-loop containing nucleotide triphosphate hydrolases"/>
    <property type="match status" value="2"/>
</dbReference>
<evidence type="ECO:0000256" key="12">
    <source>
        <dbReference type="ARBA" id="ARBA00023172"/>
    </source>
</evidence>
<dbReference type="SMART" id="SM00490">
    <property type="entry name" value="HELICc"/>
    <property type="match status" value="1"/>
</dbReference>
<keyword evidence="8 20" id="KW-0347">Helicase</keyword>
<feature type="domain" description="Helicase C-terminal" evidence="19">
    <location>
        <begin position="223"/>
        <end position="371"/>
    </location>
</feature>
<evidence type="ECO:0000256" key="11">
    <source>
        <dbReference type="ARBA" id="ARBA00023125"/>
    </source>
</evidence>
<dbReference type="Gene3D" id="1.10.150.80">
    <property type="entry name" value="HRDC domain"/>
    <property type="match status" value="1"/>
</dbReference>
<reference evidence="20 21" key="1">
    <citation type="submission" date="2020-12" db="EMBL/GenBank/DDBJ databases">
        <title>Oil enriched cultivation method for isolating marine PHA-producing bacteria.</title>
        <authorList>
            <person name="Zheng W."/>
            <person name="Yu S."/>
            <person name="Huang Y."/>
        </authorList>
    </citation>
    <scope>NUCLEOTIDE SEQUENCE [LARGE SCALE GENOMIC DNA]</scope>
    <source>
        <strain evidence="20 21">SN0-2</strain>
    </source>
</reference>
<keyword evidence="4" id="KW-0479">Metal-binding</keyword>
<evidence type="ECO:0000256" key="15">
    <source>
        <dbReference type="ARBA" id="ARBA00034617"/>
    </source>
</evidence>
<evidence type="ECO:0000256" key="14">
    <source>
        <dbReference type="ARBA" id="ARBA00023235"/>
    </source>
</evidence>
<dbReference type="InterPro" id="IPR011545">
    <property type="entry name" value="DEAD/DEAH_box_helicase_dom"/>
</dbReference>
<dbReference type="Pfam" id="PF16124">
    <property type="entry name" value="RecQ_Zn_bind"/>
    <property type="match status" value="1"/>
</dbReference>
<keyword evidence="11" id="KW-0238">DNA-binding</keyword>
<evidence type="ECO:0000256" key="3">
    <source>
        <dbReference type="ARBA" id="ARBA00005446"/>
    </source>
</evidence>
<gene>
    <name evidence="20" type="primary">recQ</name>
    <name evidence="20" type="ORF">JF535_08615</name>
</gene>
<dbReference type="Pfam" id="PF00271">
    <property type="entry name" value="Helicase_C"/>
    <property type="match status" value="1"/>
</dbReference>
<protein>
    <recommendedName>
        <fullName evidence="16">DNA helicase RecQ</fullName>
        <ecNumber evidence="16">5.6.2.4</ecNumber>
    </recommendedName>
</protein>
<dbReference type="SMART" id="SM00341">
    <property type="entry name" value="HRDC"/>
    <property type="match status" value="1"/>
</dbReference>
<evidence type="ECO:0000256" key="8">
    <source>
        <dbReference type="ARBA" id="ARBA00022806"/>
    </source>
</evidence>
<dbReference type="GO" id="GO:0003678">
    <property type="term" value="F:DNA helicase activity"/>
    <property type="evidence" value="ECO:0007669"/>
    <property type="project" value="UniProtKB-EC"/>
</dbReference>
<keyword evidence="14" id="KW-0413">Isomerase</keyword>
<comment type="cofactor">
    <cofactor evidence="2">
        <name>Zn(2+)</name>
        <dbReference type="ChEBI" id="CHEBI:29105"/>
    </cofactor>
</comment>
<dbReference type="SUPFAM" id="SSF47819">
    <property type="entry name" value="HRDC-like"/>
    <property type="match status" value="1"/>
</dbReference>
<dbReference type="CDD" id="cd17920">
    <property type="entry name" value="DEXHc_RecQ"/>
    <property type="match status" value="1"/>
</dbReference>
<dbReference type="RefSeq" id="WP_207001235.1">
    <property type="nucleotide sequence ID" value="NZ_JAEKJR010000002.1"/>
</dbReference>
<dbReference type="InterPro" id="IPR010997">
    <property type="entry name" value="HRDC-like_sf"/>
</dbReference>
<organism evidence="20 21">
    <name type="scientific">Microbulbifer salipaludis</name>
    <dbReference type="NCBI Taxonomy" id="187980"/>
    <lineage>
        <taxon>Bacteria</taxon>
        <taxon>Pseudomonadati</taxon>
        <taxon>Pseudomonadota</taxon>
        <taxon>Gammaproteobacteria</taxon>
        <taxon>Cellvibrionales</taxon>
        <taxon>Microbulbiferaceae</taxon>
        <taxon>Microbulbifer</taxon>
    </lineage>
</organism>
<evidence type="ECO:0000256" key="2">
    <source>
        <dbReference type="ARBA" id="ARBA00001947"/>
    </source>
</evidence>
<dbReference type="GO" id="GO:0016787">
    <property type="term" value="F:hydrolase activity"/>
    <property type="evidence" value="ECO:0007669"/>
    <property type="project" value="UniProtKB-KW"/>
</dbReference>
<keyword evidence="10" id="KW-0067">ATP-binding</keyword>
<comment type="similarity">
    <text evidence="3">Belongs to the helicase family. RecQ subfamily.</text>
</comment>
<evidence type="ECO:0000259" key="19">
    <source>
        <dbReference type="PROSITE" id="PS51194"/>
    </source>
</evidence>
<dbReference type="PROSITE" id="PS51192">
    <property type="entry name" value="HELICASE_ATP_BIND_1"/>
    <property type="match status" value="1"/>
</dbReference>
<dbReference type="Proteomes" id="UP000664293">
    <property type="component" value="Unassembled WGS sequence"/>
</dbReference>
<feature type="domain" description="Helicase ATP-binding" evidence="18">
    <location>
        <begin position="31"/>
        <end position="199"/>
    </location>
</feature>
<evidence type="ECO:0000313" key="21">
    <source>
        <dbReference type="Proteomes" id="UP000664293"/>
    </source>
</evidence>
<dbReference type="Gene3D" id="1.10.10.10">
    <property type="entry name" value="Winged helix-like DNA-binding domain superfamily/Winged helix DNA-binding domain"/>
    <property type="match status" value="1"/>
</dbReference>
<dbReference type="InterPro" id="IPR004589">
    <property type="entry name" value="DNA_helicase_ATP-dep_RecQ"/>
</dbReference>
<comment type="cofactor">
    <cofactor evidence="1">
        <name>Mg(2+)</name>
        <dbReference type="ChEBI" id="CHEBI:18420"/>
    </cofactor>
</comment>
<dbReference type="CDD" id="cd18794">
    <property type="entry name" value="SF2_C_RecQ"/>
    <property type="match status" value="1"/>
</dbReference>
<dbReference type="Pfam" id="PF09382">
    <property type="entry name" value="RQC"/>
    <property type="match status" value="1"/>
</dbReference>
<dbReference type="EMBL" id="JAEKJR010000002">
    <property type="protein sequence ID" value="MBN8430915.1"/>
    <property type="molecule type" value="Genomic_DNA"/>
</dbReference>
<keyword evidence="7 20" id="KW-0378">Hydrolase</keyword>
<dbReference type="InterPro" id="IPR014001">
    <property type="entry name" value="Helicase_ATP-bd"/>
</dbReference>
<keyword evidence="6" id="KW-0227">DNA damage</keyword>
<feature type="domain" description="HRDC" evidence="17">
    <location>
        <begin position="533"/>
        <end position="611"/>
    </location>
</feature>
<proteinExistence type="inferred from homology"/>
<evidence type="ECO:0000256" key="13">
    <source>
        <dbReference type="ARBA" id="ARBA00023204"/>
    </source>
</evidence>
<evidence type="ECO:0000256" key="16">
    <source>
        <dbReference type="NCBIfam" id="TIGR01389"/>
    </source>
</evidence>
<keyword evidence="21" id="KW-1185">Reference proteome</keyword>
<evidence type="ECO:0000256" key="7">
    <source>
        <dbReference type="ARBA" id="ARBA00022801"/>
    </source>
</evidence>
<dbReference type="InterPro" id="IPR036388">
    <property type="entry name" value="WH-like_DNA-bd_sf"/>
</dbReference>
<dbReference type="PANTHER" id="PTHR13710:SF105">
    <property type="entry name" value="ATP-DEPENDENT DNA HELICASE Q1"/>
    <property type="match status" value="1"/>
</dbReference>
<dbReference type="InterPro" id="IPR032284">
    <property type="entry name" value="RecQ_Zn-bd"/>
</dbReference>
<dbReference type="PROSITE" id="PS51194">
    <property type="entry name" value="HELICASE_CTER"/>
    <property type="match status" value="1"/>
</dbReference>
<dbReference type="InterPro" id="IPR002121">
    <property type="entry name" value="HRDC_dom"/>
</dbReference>
<evidence type="ECO:0000256" key="9">
    <source>
        <dbReference type="ARBA" id="ARBA00022833"/>
    </source>
</evidence>
<comment type="caution">
    <text evidence="20">The sequence shown here is derived from an EMBL/GenBank/DDBJ whole genome shotgun (WGS) entry which is preliminary data.</text>
</comment>
<dbReference type="InterPro" id="IPR044876">
    <property type="entry name" value="HRDC_dom_sf"/>
</dbReference>
<dbReference type="SUPFAM" id="SSF52540">
    <property type="entry name" value="P-loop containing nucleoside triphosphate hydrolases"/>
    <property type="match status" value="2"/>
</dbReference>
<keyword evidence="5" id="KW-0547">Nucleotide-binding</keyword>
<evidence type="ECO:0000256" key="10">
    <source>
        <dbReference type="ARBA" id="ARBA00022840"/>
    </source>
</evidence>
<name>A0ABS3E6H9_9GAMM</name>
<keyword evidence="13" id="KW-0234">DNA repair</keyword>
<dbReference type="SMART" id="SM00487">
    <property type="entry name" value="DEXDc"/>
    <property type="match status" value="1"/>
</dbReference>
<evidence type="ECO:0000313" key="20">
    <source>
        <dbReference type="EMBL" id="MBN8430915.1"/>
    </source>
</evidence>
<dbReference type="InterPro" id="IPR006293">
    <property type="entry name" value="DNA_helicase_ATP-dep_RecQ_bac"/>
</dbReference>
<dbReference type="Pfam" id="PF00570">
    <property type="entry name" value="HRDC"/>
    <property type="match status" value="1"/>
</dbReference>
<comment type="catalytic activity">
    <reaction evidence="15">
        <text>Couples ATP hydrolysis with the unwinding of duplex DNA by translocating in the 3'-5' direction.</text>
        <dbReference type="EC" id="5.6.2.4"/>
    </reaction>
</comment>
<accession>A0ABS3E6H9</accession>
<keyword evidence="9" id="KW-0862">Zinc</keyword>
<dbReference type="SMART" id="SM00956">
    <property type="entry name" value="RQC"/>
    <property type="match status" value="1"/>
</dbReference>
<dbReference type="NCBIfam" id="TIGR01389">
    <property type="entry name" value="recQ"/>
    <property type="match status" value="1"/>
</dbReference>
<dbReference type="Pfam" id="PF00270">
    <property type="entry name" value="DEAD"/>
    <property type="match status" value="1"/>
</dbReference>
<evidence type="ECO:0000256" key="1">
    <source>
        <dbReference type="ARBA" id="ARBA00001946"/>
    </source>
</evidence>
<sequence length="611" mass="68217">MTETPDAQSPHYILEHTFGYTGFRGDQQDIIESLVRGEDALVLMPTGGGKSLCYQIPALARPGCGIVISPLIALMQDQVEALRAAGVSAAFLNSSLDFRSAQEIEQQLLGGELKLLYLAPERLLQPRTLELLAQAEVALFAIDEAHCVSQWGHDFRADYLQLSCLHQRFPQVPRVALTATADQRTRQEIAQRLDLSDARHFISSFDRPNIQYRIAPKNNPKRQLLQFLNTEQQGHAGVIYCLSRNKVESTAEWLQQQGFNALPYHAGLPSEVRAEHQRRFLREEGVVMVATIAFGMGIDKPDVRFVAHLDLPKSVEAYYQETGRAGRDGDPATALLLYGLEDVVKLSQMAATSEGNEEHKRQERQRLDAMLGLCEITSCRRRALLRYFNETLEADCGNCDTCLEPPATWDASDAARKLMSSIYRTGQRFGAAHVIDVLRGADTEKIRQFNHNQLSTYGIGSDLSANEWRAVTRQLVVRGYLQVNAEAFNALQLTEQCRPVLRGEETLQLRTLPKAPARATRESAGARAAVEIADHDLPLWDALRALRKSLAEERGVPPYVVFHDATLREMLTARPRNDAEMLAISGIGDSKLARFGAPFFELIREFDQAPA</sequence>
<dbReference type="PANTHER" id="PTHR13710">
    <property type="entry name" value="DNA HELICASE RECQ FAMILY MEMBER"/>
    <property type="match status" value="1"/>
</dbReference>
<dbReference type="NCBIfam" id="TIGR00614">
    <property type="entry name" value="recQ_fam"/>
    <property type="match status" value="1"/>
</dbReference>
<dbReference type="PROSITE" id="PS50967">
    <property type="entry name" value="HRDC"/>
    <property type="match status" value="1"/>
</dbReference>
<evidence type="ECO:0000259" key="17">
    <source>
        <dbReference type="PROSITE" id="PS50967"/>
    </source>
</evidence>
<evidence type="ECO:0000256" key="6">
    <source>
        <dbReference type="ARBA" id="ARBA00022763"/>
    </source>
</evidence>
<evidence type="ECO:0000256" key="5">
    <source>
        <dbReference type="ARBA" id="ARBA00022741"/>
    </source>
</evidence>